<dbReference type="InterPro" id="IPR027417">
    <property type="entry name" value="P-loop_NTPase"/>
</dbReference>
<keyword evidence="14" id="KW-1185">Reference proteome</keyword>
<gene>
    <name evidence="13" type="primary">addA</name>
    <name evidence="13" type="ORF">NCTC13316_02151</name>
</gene>
<dbReference type="EC" id="5.6.2.4" evidence="7"/>
<dbReference type="PANTHER" id="PTHR11070">
    <property type="entry name" value="UVRD / RECB / PCRA DNA HELICASE FAMILY MEMBER"/>
    <property type="match status" value="1"/>
</dbReference>
<proteinExistence type="predicted"/>
<dbReference type="GO" id="GO:0003677">
    <property type="term" value="F:DNA binding"/>
    <property type="evidence" value="ECO:0007669"/>
    <property type="project" value="InterPro"/>
</dbReference>
<evidence type="ECO:0000256" key="3">
    <source>
        <dbReference type="ARBA" id="ARBA00022806"/>
    </source>
</evidence>
<evidence type="ECO:0000256" key="1">
    <source>
        <dbReference type="ARBA" id="ARBA00022741"/>
    </source>
</evidence>
<dbReference type="RefSeq" id="WP_115331637.1">
    <property type="nucleotide sequence ID" value="NZ_CAAAHP010000002.1"/>
</dbReference>
<dbReference type="GO" id="GO:0033202">
    <property type="term" value="C:DNA helicase complex"/>
    <property type="evidence" value="ECO:0007669"/>
    <property type="project" value="TreeGrafter"/>
</dbReference>
<dbReference type="AlphaFoldDB" id="A0A378JLU0"/>
<dbReference type="GO" id="GO:0043138">
    <property type="term" value="F:3'-5' DNA helicase activity"/>
    <property type="evidence" value="ECO:0007669"/>
    <property type="project" value="UniProtKB-EC"/>
</dbReference>
<sequence>MLKDSKQREQATDPKCSFIVQAPAGSGKTELLTQRYLRLLSTVTSPEQIVALTFTRKAASEMRERIITALQRAEHGVEANTLHQQLTQRYAKDALNHSLKYNWQLLKQPGCLKIMTIDALCQTISQAIFLNDEQIPYAKVSEDSHDLYQQAIRDWLTDVLNKDFLHNPLKILLHHLDNRQDRLVLLLSDLLKTREQWLPAVYAAHEQTKKNFEQALYLIEQHELQRFLSSFPSILCEELRKLCSQFAMLDLEINQSRQPLREWTTVNQFNRQVANCLASLLLTKDNKLRKSFDHHVGLKRDSCNKETYEDLKTRSKNILYNLSNIPQFLKLLIRLKNLPAPYYNDEQWEILQALLALLPLLAAHLHVTFCSKNQVDFTAISQQALLALGDDLYPTDLALYLDHTVHHILVDEFQDTSLQQFQLLKKLVQGWSPEDGKTLFIVGDPMQSIYRFRQAEVGLFIKAREEGLGGVKLIPLELSANFRSTSVIVDWVNDHFSSIFPLHDDIETGAISFHASSAVINSSTESWIKAQQFNDKQQEAEAVVQLVEQELINYPKDTMAILVRSRTHLAEIVPLLRRKKIPFQGVEVEKLSSLAHLVDIWSLTKALLMPANRLAWLAALRSPWCGISLKDLYQIANFNKHRSIYYTLAHLDKLTQLSKEGLIRARYFYTVMQQALNTRQQKPLIESLIEIIKQLHGDLLLSDSQQLDIEQFFNLLNRFTKDGQINDIKQFEIEFKRLYSQNTSSSRLHIMTIHKSKGLEFDTIILPSLGSKSQQQDRPLIRWLKLPRQVGDDLLLMSPIRAAQQEQCLLYNYLSDIDAEKDSYEQQRLLYVAVTRTKKRLYLFDNHQKLTPNTLREFLSKQSFTSIDYPPSISNLQVILPILKRLPLEHYIQAKEIPPLARSHISIEQDILTSQTNEAIYELLYWIFNNHPKDITELPWIMLQKRLQMMGFTHSEQTKTILTIQSQIAAMLTSELGQWLCKLHTDERNQYELLINEDGYIKTRLIDRTFYDQGAYWLINFKTTPATQEQQRLDQEELNKNIEPLKEIIKVPMQLGIYYLPTQFWLSWKVENKAQINTCTLL</sequence>
<dbReference type="InterPro" id="IPR000212">
    <property type="entry name" value="DNA_helicase_UvrD/REP"/>
</dbReference>
<dbReference type="GO" id="GO:0005829">
    <property type="term" value="C:cytosol"/>
    <property type="evidence" value="ECO:0007669"/>
    <property type="project" value="TreeGrafter"/>
</dbReference>
<protein>
    <recommendedName>
        <fullName evidence="7">DNA 3'-5' helicase</fullName>
        <ecNumber evidence="7">5.6.2.4</ecNumber>
    </recommendedName>
    <alternativeName>
        <fullName evidence="8">DNA 3'-5' helicase II</fullName>
    </alternativeName>
</protein>
<evidence type="ECO:0000259" key="12">
    <source>
        <dbReference type="PROSITE" id="PS51217"/>
    </source>
</evidence>
<dbReference type="Gene3D" id="3.40.50.300">
    <property type="entry name" value="P-loop containing nucleotide triphosphate hydrolases"/>
    <property type="match status" value="4"/>
</dbReference>
<feature type="binding site" evidence="10">
    <location>
        <begin position="22"/>
        <end position="29"/>
    </location>
    <ligand>
        <name>ATP</name>
        <dbReference type="ChEBI" id="CHEBI:30616"/>
    </ligand>
</feature>
<keyword evidence="5" id="KW-0413">Isomerase</keyword>
<dbReference type="Proteomes" id="UP000254794">
    <property type="component" value="Unassembled WGS sequence"/>
</dbReference>
<dbReference type="OrthoDB" id="9810135at2"/>
<feature type="domain" description="UvrD-like helicase C-terminal" evidence="12">
    <location>
        <begin position="497"/>
        <end position="758"/>
    </location>
</feature>
<dbReference type="Pfam" id="PF00580">
    <property type="entry name" value="UvrD-helicase"/>
    <property type="match status" value="1"/>
</dbReference>
<evidence type="ECO:0000256" key="5">
    <source>
        <dbReference type="ARBA" id="ARBA00023235"/>
    </source>
</evidence>
<dbReference type="Gene3D" id="1.10.486.10">
    <property type="entry name" value="PCRA, domain 4"/>
    <property type="match status" value="1"/>
</dbReference>
<comment type="catalytic activity">
    <reaction evidence="6">
        <text>Couples ATP hydrolysis with the unwinding of duplex DNA by translocating in the 3'-5' direction.</text>
        <dbReference type="EC" id="5.6.2.4"/>
    </reaction>
</comment>
<dbReference type="GO" id="GO:0005524">
    <property type="term" value="F:ATP binding"/>
    <property type="evidence" value="ECO:0007669"/>
    <property type="project" value="UniProtKB-UniRule"/>
</dbReference>
<dbReference type="EMBL" id="UGOD01000001">
    <property type="protein sequence ID" value="STX52047.1"/>
    <property type="molecule type" value="Genomic_DNA"/>
</dbReference>
<name>A0A378JLU0_9GAMM</name>
<dbReference type="GO" id="GO:0016887">
    <property type="term" value="F:ATP hydrolysis activity"/>
    <property type="evidence" value="ECO:0007669"/>
    <property type="project" value="RHEA"/>
</dbReference>
<keyword evidence="3 10" id="KW-0347">Helicase</keyword>
<dbReference type="InterPro" id="IPR014017">
    <property type="entry name" value="DNA_helicase_UvrD-like_C"/>
</dbReference>
<comment type="catalytic activity">
    <reaction evidence="9">
        <text>ATP + H2O = ADP + phosphate + H(+)</text>
        <dbReference type="Rhea" id="RHEA:13065"/>
        <dbReference type="ChEBI" id="CHEBI:15377"/>
        <dbReference type="ChEBI" id="CHEBI:15378"/>
        <dbReference type="ChEBI" id="CHEBI:30616"/>
        <dbReference type="ChEBI" id="CHEBI:43474"/>
        <dbReference type="ChEBI" id="CHEBI:456216"/>
        <dbReference type="EC" id="5.6.2.4"/>
    </reaction>
</comment>
<evidence type="ECO:0000313" key="13">
    <source>
        <dbReference type="EMBL" id="STX52047.1"/>
    </source>
</evidence>
<evidence type="ECO:0000256" key="7">
    <source>
        <dbReference type="ARBA" id="ARBA00034808"/>
    </source>
</evidence>
<dbReference type="Pfam" id="PF13361">
    <property type="entry name" value="UvrD_C"/>
    <property type="match status" value="1"/>
</dbReference>
<feature type="domain" description="UvrD-like helicase ATP-binding" evidence="11">
    <location>
        <begin position="1"/>
        <end position="485"/>
    </location>
</feature>
<dbReference type="PROSITE" id="PS51217">
    <property type="entry name" value="UVRD_HELICASE_CTER"/>
    <property type="match status" value="1"/>
</dbReference>
<evidence type="ECO:0000256" key="6">
    <source>
        <dbReference type="ARBA" id="ARBA00034617"/>
    </source>
</evidence>
<dbReference type="PROSITE" id="PS51198">
    <property type="entry name" value="UVRD_HELICASE_ATP_BIND"/>
    <property type="match status" value="1"/>
</dbReference>
<keyword evidence="4 10" id="KW-0067">ATP-binding</keyword>
<reference evidence="13 14" key="1">
    <citation type="submission" date="2018-06" db="EMBL/GenBank/DDBJ databases">
        <authorList>
            <consortium name="Pathogen Informatics"/>
            <person name="Doyle S."/>
        </authorList>
    </citation>
    <scope>NUCLEOTIDE SEQUENCE [LARGE SCALE GENOMIC DNA]</scope>
    <source>
        <strain evidence="13 14">NCTC13316</strain>
    </source>
</reference>
<dbReference type="GO" id="GO:0000725">
    <property type="term" value="P:recombinational repair"/>
    <property type="evidence" value="ECO:0007669"/>
    <property type="project" value="TreeGrafter"/>
</dbReference>
<keyword evidence="1 10" id="KW-0547">Nucleotide-binding</keyword>
<dbReference type="InterPro" id="IPR014016">
    <property type="entry name" value="UvrD-like_ATP-bd"/>
</dbReference>
<evidence type="ECO:0000256" key="9">
    <source>
        <dbReference type="ARBA" id="ARBA00048988"/>
    </source>
</evidence>
<evidence type="ECO:0000256" key="4">
    <source>
        <dbReference type="ARBA" id="ARBA00022840"/>
    </source>
</evidence>
<evidence type="ECO:0000259" key="11">
    <source>
        <dbReference type="PROSITE" id="PS51198"/>
    </source>
</evidence>
<dbReference type="SUPFAM" id="SSF52540">
    <property type="entry name" value="P-loop containing nucleoside triphosphate hydrolases"/>
    <property type="match status" value="1"/>
</dbReference>
<evidence type="ECO:0000256" key="2">
    <source>
        <dbReference type="ARBA" id="ARBA00022801"/>
    </source>
</evidence>
<evidence type="ECO:0000256" key="10">
    <source>
        <dbReference type="PROSITE-ProRule" id="PRU00560"/>
    </source>
</evidence>
<evidence type="ECO:0000313" key="14">
    <source>
        <dbReference type="Proteomes" id="UP000254794"/>
    </source>
</evidence>
<evidence type="ECO:0000256" key="8">
    <source>
        <dbReference type="ARBA" id="ARBA00034923"/>
    </source>
</evidence>
<accession>A0A378JLU0</accession>
<organism evidence="13 14">
    <name type="scientific">Legionella busanensis</name>
    <dbReference type="NCBI Taxonomy" id="190655"/>
    <lineage>
        <taxon>Bacteria</taxon>
        <taxon>Pseudomonadati</taxon>
        <taxon>Pseudomonadota</taxon>
        <taxon>Gammaproteobacteria</taxon>
        <taxon>Legionellales</taxon>
        <taxon>Legionellaceae</taxon>
        <taxon>Legionella</taxon>
    </lineage>
</organism>
<dbReference type="PANTHER" id="PTHR11070:SF2">
    <property type="entry name" value="ATP-DEPENDENT DNA HELICASE SRS2"/>
    <property type="match status" value="1"/>
</dbReference>
<keyword evidence="2 10" id="KW-0378">Hydrolase</keyword>